<evidence type="ECO:0000313" key="1">
    <source>
        <dbReference type="EMBL" id="CCA15114.1"/>
    </source>
</evidence>
<gene>
    <name evidence="1" type="primary">AlNc14C8G1108</name>
    <name evidence="1" type="ORF">ALNC14_012570</name>
</gene>
<protein>
    <submittedName>
        <fullName evidence="1">AlNc14C8G1108 protein</fullName>
    </submittedName>
</protein>
<proteinExistence type="predicted"/>
<organism evidence="1">
    <name type="scientific">Albugo laibachii Nc14</name>
    <dbReference type="NCBI Taxonomy" id="890382"/>
    <lineage>
        <taxon>Eukaryota</taxon>
        <taxon>Sar</taxon>
        <taxon>Stramenopiles</taxon>
        <taxon>Oomycota</taxon>
        <taxon>Peronosporomycetes</taxon>
        <taxon>Albuginales</taxon>
        <taxon>Albuginaceae</taxon>
        <taxon>Albugo</taxon>
    </lineage>
</organism>
<dbReference type="HOGENOM" id="CLU_2799273_0_0_1"/>
<name>F0W235_9STRA</name>
<sequence>MFPDSDFMHSDGIISGRKLFLDRFELQFEKQMAVVSAQLYTEHAVRIPLCCQHAWNRAKDESRAAFKR</sequence>
<reference evidence="1" key="2">
    <citation type="submission" date="2011-02" db="EMBL/GenBank/DDBJ databases">
        <authorList>
            <person name="MacLean D."/>
        </authorList>
    </citation>
    <scope>NUCLEOTIDE SEQUENCE</scope>
</reference>
<dbReference type="EMBL" id="FR824053">
    <property type="protein sequence ID" value="CCA15114.1"/>
    <property type="molecule type" value="Genomic_DNA"/>
</dbReference>
<accession>F0W235</accession>
<reference evidence="1" key="1">
    <citation type="journal article" date="2011" name="PLoS Biol.">
        <title>Gene gain and loss during evolution of obligate parasitism in the white rust pathogen of Arabidopsis thaliana.</title>
        <authorList>
            <person name="Kemen E."/>
            <person name="Gardiner A."/>
            <person name="Schultz-Larsen T."/>
            <person name="Kemen A.C."/>
            <person name="Balmuth A.L."/>
            <person name="Robert-Seilaniantz A."/>
            <person name="Bailey K."/>
            <person name="Holub E."/>
            <person name="Studholme D.J."/>
            <person name="Maclean D."/>
            <person name="Jones J.D."/>
        </authorList>
    </citation>
    <scope>NUCLEOTIDE SEQUENCE</scope>
</reference>
<dbReference type="AlphaFoldDB" id="F0W235"/>